<dbReference type="GO" id="GO:0006979">
    <property type="term" value="P:response to oxidative stress"/>
    <property type="evidence" value="ECO:0007669"/>
    <property type="project" value="TreeGrafter"/>
</dbReference>
<dbReference type="STRING" id="53468.A0A0R3UDX9"/>
<keyword evidence="6" id="KW-0679">Respiratory chain</keyword>
<evidence type="ECO:0000256" key="11">
    <source>
        <dbReference type="ARBA" id="ARBA00030213"/>
    </source>
</evidence>
<evidence type="ECO:0000256" key="2">
    <source>
        <dbReference type="ARBA" id="ARBA00009508"/>
    </source>
</evidence>
<sequence>MSSSKGFIVARPILSKTPEEARRRVLNLYRAWYRQLPFIVKEYGYSYVSATVPQLKQKLREEFLKHKDVQDIRGQNGLIEVAHIWQSDCHIMDAFQETAVEKPEDFLSKFLSGK</sequence>
<keyword evidence="8" id="KW-0249">Electron transport</keyword>
<dbReference type="EMBL" id="UXSR01005182">
    <property type="protein sequence ID" value="VDD79140.1"/>
    <property type="molecule type" value="Genomic_DNA"/>
</dbReference>
<dbReference type="GO" id="GO:0005743">
    <property type="term" value="C:mitochondrial inner membrane"/>
    <property type="evidence" value="ECO:0007669"/>
    <property type="project" value="UniProtKB-SubCell"/>
</dbReference>
<comment type="similarity">
    <text evidence="2">Belongs to the complex I LYR family.</text>
</comment>
<comment type="function">
    <text evidence="13">Accessory subunit of the mitochondrial membrane respiratory chain NADH dehydrogenase (Complex I), that is believed to be not involved in catalysis. Required for proper complex I assembly. Complex I functions in the transfer of electrons from NADH to the respiratory chain. The immediate electron acceptor for the enzyme is believed to be ubiquinone.</text>
</comment>
<evidence type="ECO:0000256" key="12">
    <source>
        <dbReference type="ARBA" id="ARBA00032352"/>
    </source>
</evidence>
<gene>
    <name evidence="14" type="ORF">MCOS_LOCUS5143</name>
</gene>
<evidence type="ECO:0000256" key="13">
    <source>
        <dbReference type="ARBA" id="ARBA00046116"/>
    </source>
</evidence>
<evidence type="ECO:0000256" key="3">
    <source>
        <dbReference type="ARBA" id="ARBA00011790"/>
    </source>
</evidence>
<evidence type="ECO:0000313" key="14">
    <source>
        <dbReference type="EMBL" id="VDD79140.1"/>
    </source>
</evidence>
<keyword evidence="7" id="KW-0999">Mitochondrion inner membrane</keyword>
<evidence type="ECO:0000256" key="6">
    <source>
        <dbReference type="ARBA" id="ARBA00022660"/>
    </source>
</evidence>
<dbReference type="InterPro" id="IPR045299">
    <property type="entry name" value="Complex1_LYR_NDUFA6_LYRM6"/>
</dbReference>
<evidence type="ECO:0000256" key="5">
    <source>
        <dbReference type="ARBA" id="ARBA00022448"/>
    </source>
</evidence>
<dbReference type="CDD" id="cd20266">
    <property type="entry name" value="Complex1_LYR_NDUFA6_LYRM6"/>
    <property type="match status" value="1"/>
</dbReference>
<evidence type="ECO:0000313" key="16">
    <source>
        <dbReference type="WBParaSite" id="MCOS_0000514201-mRNA-1"/>
    </source>
</evidence>
<dbReference type="AlphaFoldDB" id="A0A0R3UDX9"/>
<dbReference type="PANTHER" id="PTHR12964">
    <property type="entry name" value="NADH-UBIQUINONE OXIDOREDUCTASE B14 SUBUNIT"/>
    <property type="match status" value="1"/>
</dbReference>
<dbReference type="InterPro" id="IPR016488">
    <property type="entry name" value="NADH_Ub_cplx-1_asu_su-6"/>
</dbReference>
<reference evidence="14 15" key="2">
    <citation type="submission" date="2018-10" db="EMBL/GenBank/DDBJ databases">
        <authorList>
            <consortium name="Pathogen Informatics"/>
        </authorList>
    </citation>
    <scope>NUCLEOTIDE SEQUENCE [LARGE SCALE GENOMIC DNA]</scope>
</reference>
<evidence type="ECO:0000256" key="4">
    <source>
        <dbReference type="ARBA" id="ARBA00016386"/>
    </source>
</evidence>
<accession>A0A0R3UDX9</accession>
<evidence type="ECO:0000256" key="8">
    <source>
        <dbReference type="ARBA" id="ARBA00022982"/>
    </source>
</evidence>
<evidence type="ECO:0000256" key="1">
    <source>
        <dbReference type="ARBA" id="ARBA00004443"/>
    </source>
</evidence>
<comment type="subunit">
    <text evidence="3">Mammalian complex I is composed of 45 different subunits.</text>
</comment>
<dbReference type="Proteomes" id="UP000267029">
    <property type="component" value="Unassembled WGS sequence"/>
</dbReference>
<proteinExistence type="inferred from homology"/>
<reference evidence="16" key="1">
    <citation type="submission" date="2017-02" db="UniProtKB">
        <authorList>
            <consortium name="WormBaseParasite"/>
        </authorList>
    </citation>
    <scope>IDENTIFICATION</scope>
</reference>
<keyword evidence="5" id="KW-0813">Transport</keyword>
<comment type="subcellular location">
    <subcellularLocation>
        <location evidence="1">Mitochondrion inner membrane</location>
        <topology evidence="1">Peripheral membrane protein</topology>
        <orientation evidence="1">Matrix side</orientation>
    </subcellularLocation>
</comment>
<organism evidence="16">
    <name type="scientific">Mesocestoides corti</name>
    <name type="common">Flatworm</name>
    <dbReference type="NCBI Taxonomy" id="53468"/>
    <lineage>
        <taxon>Eukaryota</taxon>
        <taxon>Metazoa</taxon>
        <taxon>Spiralia</taxon>
        <taxon>Lophotrochozoa</taxon>
        <taxon>Platyhelminthes</taxon>
        <taxon>Cestoda</taxon>
        <taxon>Eucestoda</taxon>
        <taxon>Cyclophyllidea</taxon>
        <taxon>Mesocestoididae</taxon>
        <taxon>Mesocestoides</taxon>
    </lineage>
</organism>
<dbReference type="WBParaSite" id="MCOS_0000514201-mRNA-1">
    <property type="protein sequence ID" value="MCOS_0000514201-mRNA-1"/>
    <property type="gene ID" value="MCOS_0000514201"/>
</dbReference>
<keyword evidence="15" id="KW-1185">Reference proteome</keyword>
<dbReference type="OrthoDB" id="14535at2759"/>
<protein>
    <recommendedName>
        <fullName evidence="4">NADH dehydrogenase [ubiquinone] 1 alpha subcomplex subunit 6</fullName>
    </recommendedName>
    <alternativeName>
        <fullName evidence="11">Complex I-B14</fullName>
    </alternativeName>
    <alternativeName>
        <fullName evidence="12">NADH-ubiquinone oxidoreductase B14 subunit</fullName>
    </alternativeName>
</protein>
<evidence type="ECO:0000256" key="7">
    <source>
        <dbReference type="ARBA" id="ARBA00022792"/>
    </source>
</evidence>
<dbReference type="PANTHER" id="PTHR12964:SF0">
    <property type="entry name" value="NADH DEHYDROGENASE [UBIQUINONE] 1 ALPHA SUBCOMPLEX SUBUNIT 6"/>
    <property type="match status" value="1"/>
</dbReference>
<evidence type="ECO:0000256" key="9">
    <source>
        <dbReference type="ARBA" id="ARBA00023128"/>
    </source>
</evidence>
<evidence type="ECO:0000313" key="15">
    <source>
        <dbReference type="Proteomes" id="UP000267029"/>
    </source>
</evidence>
<evidence type="ECO:0000256" key="10">
    <source>
        <dbReference type="ARBA" id="ARBA00023136"/>
    </source>
</evidence>
<dbReference type="GO" id="GO:0045271">
    <property type="term" value="C:respiratory chain complex I"/>
    <property type="evidence" value="ECO:0007669"/>
    <property type="project" value="InterPro"/>
</dbReference>
<name>A0A0R3UDX9_MESCO</name>
<keyword evidence="9" id="KW-0496">Mitochondrion</keyword>
<keyword evidence="10" id="KW-0472">Membrane</keyword>